<reference evidence="2" key="2">
    <citation type="submission" date="2024-06" db="EMBL/GenBank/DDBJ databases">
        <authorList>
            <person name="Plum-Jensen L.E."/>
            <person name="Schramm A."/>
            <person name="Marshall I.P.G."/>
        </authorList>
    </citation>
    <scope>NUCLEOTIDE SEQUENCE</scope>
    <source>
        <strain evidence="2">Rat1</strain>
    </source>
</reference>
<accession>A0AAU8LTM4</accession>
<reference evidence="2" key="1">
    <citation type="journal article" date="2024" name="Syst. Appl. Microbiol.">
        <title>First single-strain enrichments of Electrothrix cable bacteria, description of E. aestuarii sp. nov. and E. rattekaaiensis sp. nov., and proposal of a cable bacteria taxonomy following the rules of the SeqCode.</title>
        <authorList>
            <person name="Plum-Jensen L.E."/>
            <person name="Schramm A."/>
            <person name="Marshall I.P.G."/>
        </authorList>
    </citation>
    <scope>NUCLEOTIDE SEQUENCE</scope>
    <source>
        <strain evidence="2">Rat1</strain>
    </source>
</reference>
<gene>
    <name evidence="2" type="ORF">Q3M24_19045</name>
</gene>
<proteinExistence type="predicted"/>
<evidence type="ECO:0000313" key="2">
    <source>
        <dbReference type="EMBL" id="XCN72368.1"/>
    </source>
</evidence>
<name>A0AAU8LTM4_9BACT</name>
<keyword evidence="1" id="KW-0175">Coiled coil</keyword>
<dbReference type="AlphaFoldDB" id="A0AAU8LTM4"/>
<feature type="coiled-coil region" evidence="1">
    <location>
        <begin position="72"/>
        <end position="99"/>
    </location>
</feature>
<protein>
    <recommendedName>
        <fullName evidence="3">Type IV pili methyl-accepting chemotaxis transducer N-term</fullName>
    </recommendedName>
</protein>
<evidence type="ECO:0008006" key="3">
    <source>
        <dbReference type="Google" id="ProtNLM"/>
    </source>
</evidence>
<evidence type="ECO:0000256" key="1">
    <source>
        <dbReference type="SAM" id="Coils"/>
    </source>
</evidence>
<organism evidence="2">
    <name type="scientific">Candidatus Electrothrix aestuarii</name>
    <dbReference type="NCBI Taxonomy" id="3062594"/>
    <lineage>
        <taxon>Bacteria</taxon>
        <taxon>Pseudomonadati</taxon>
        <taxon>Thermodesulfobacteriota</taxon>
        <taxon>Desulfobulbia</taxon>
        <taxon>Desulfobulbales</taxon>
        <taxon>Desulfobulbaceae</taxon>
        <taxon>Candidatus Electrothrix</taxon>
    </lineage>
</organism>
<dbReference type="EMBL" id="CP159373">
    <property type="protein sequence ID" value="XCN72368.1"/>
    <property type="molecule type" value="Genomic_DNA"/>
</dbReference>
<sequence length="305" mass="34279">MQQQLTKKKLIYLPARYLLTLTAVITLFFCTEVSANASAEDVHEMADICMQANRLLKDYALVGMGVQYQDPAKDLKDNLELMEKEIKDLEGHKQSEKLSSEIVGIEKSWHAIKPEFEKTPEKTKMLDLRKMVEKFTARCEEVAEDIAQDTGIKGEHNVILVAALGMESQRLAALYLMKAWGTADPDYETELKQVVDQTEKIYKELLEADEKLVSKEIKDNLKGVEKEFISFSVMAKSDSGRFMPSAAAKMANKIFAELRSILDKEEKLVEGMVSGYFTPVADEKTAGEIFRVITGIIHVNGGIKS</sequence>
<dbReference type="KEGG" id="eaj:Q3M24_19045"/>